<keyword evidence="1" id="KW-0732">Signal</keyword>
<feature type="transmembrane region" description="Helical" evidence="3">
    <location>
        <begin position="261"/>
        <end position="283"/>
    </location>
</feature>
<dbReference type="InterPro" id="IPR018466">
    <property type="entry name" value="Kre9/Knh1-like_N"/>
</dbReference>
<gene>
    <name evidence="5" type="ORF">BDCG_07394</name>
</gene>
<feature type="region of interest" description="Disordered" evidence="2">
    <location>
        <begin position="316"/>
        <end position="344"/>
    </location>
</feature>
<protein>
    <recommendedName>
        <fullName evidence="4">Yeast cell wall synthesis Kre9/Knh1-like N-terminal domain-containing protein</fullName>
    </recommendedName>
</protein>
<name>A0ABP2F5G2_AJEDR</name>
<organism evidence="5 6">
    <name type="scientific">Ajellomyces dermatitidis (strain ER-3 / ATCC MYA-2586)</name>
    <name type="common">Blastomyces dermatitidis</name>
    <dbReference type="NCBI Taxonomy" id="559297"/>
    <lineage>
        <taxon>Eukaryota</taxon>
        <taxon>Fungi</taxon>
        <taxon>Dikarya</taxon>
        <taxon>Ascomycota</taxon>
        <taxon>Pezizomycotina</taxon>
        <taxon>Eurotiomycetes</taxon>
        <taxon>Eurotiomycetidae</taxon>
        <taxon>Onygenales</taxon>
        <taxon>Ajellomycetaceae</taxon>
        <taxon>Blastomyces</taxon>
    </lineage>
</organism>
<feature type="region of interest" description="Disordered" evidence="2">
    <location>
        <begin position="205"/>
        <end position="256"/>
    </location>
</feature>
<keyword evidence="3" id="KW-1133">Transmembrane helix</keyword>
<dbReference type="GeneID" id="69029135"/>
<evidence type="ECO:0000259" key="4">
    <source>
        <dbReference type="Pfam" id="PF10342"/>
    </source>
</evidence>
<evidence type="ECO:0000256" key="2">
    <source>
        <dbReference type="SAM" id="MobiDB-lite"/>
    </source>
</evidence>
<keyword evidence="3" id="KW-0812">Transmembrane</keyword>
<reference evidence="6" key="1">
    <citation type="journal article" date="2015" name="PLoS Genet.">
        <title>The dynamic genome and transcriptome of the human fungal pathogen Blastomyces and close relative Emmonsia.</title>
        <authorList>
            <person name="Munoz J.F."/>
            <person name="Gauthier G.M."/>
            <person name="Desjardins C.A."/>
            <person name="Gallo J.E."/>
            <person name="Holder J."/>
            <person name="Sullivan T.D."/>
            <person name="Marty A.J."/>
            <person name="Carmen J.C."/>
            <person name="Chen Z."/>
            <person name="Ding L."/>
            <person name="Gujja S."/>
            <person name="Magrini V."/>
            <person name="Misas E."/>
            <person name="Mitreva M."/>
            <person name="Priest M."/>
            <person name="Saif S."/>
            <person name="Whiston E.A."/>
            <person name="Young S."/>
            <person name="Zeng Q."/>
            <person name="Goldman W.E."/>
            <person name="Mardis E.R."/>
            <person name="Taylor J.W."/>
            <person name="McEwen J.G."/>
            <person name="Clay O.K."/>
            <person name="Klein B.S."/>
            <person name="Cuomo C.A."/>
        </authorList>
    </citation>
    <scope>NUCLEOTIDE SEQUENCE [LARGE SCALE GENOMIC DNA]</scope>
    <source>
        <strain evidence="6">ER-3 / ATCC MYA-2586</strain>
    </source>
</reference>
<dbReference type="RefSeq" id="XP_045278635.1">
    <property type="nucleotide sequence ID" value="XM_045423188.1"/>
</dbReference>
<dbReference type="Proteomes" id="UP000002039">
    <property type="component" value="Unassembled WGS sequence"/>
</dbReference>
<sequence length="344" mass="36072">MPALEANVLFIQAFQRAAIRLIPDAVGGGFNSLGSQTADEYELAPLSVRFQAVETLKVATMFPPLSLVALFLAIASTLVSGVSSSKRADTSKIIYPQSGDGITTGIDLDIRWQSASSEDSVSIDLRKGHPHNLTMVHTITSNTPNNGSYFWRSRDDKFLRALSAKTLPNAPSSGCDYLIAVREGQPTVYSDYFTILNLNDDGLNPNIPCPGKPPPNNGGGGGGAGNGGDGNSGGGPGSQNNPGDGVKGSKSNDGRGVTTDMLGGAVGGAAVGLLVIFATVLLFGRQRSWFINEGEIQRLVEQKFLELKPVLGPIQPPPAPHLAGPYEFSGEPHAHQLPATPAEK</sequence>
<keyword evidence="6" id="KW-1185">Reference proteome</keyword>
<evidence type="ECO:0000256" key="3">
    <source>
        <dbReference type="SAM" id="Phobius"/>
    </source>
</evidence>
<feature type="domain" description="Yeast cell wall synthesis Kre9/Knh1-like N-terminal" evidence="4">
    <location>
        <begin position="96"/>
        <end position="153"/>
    </location>
</feature>
<evidence type="ECO:0000256" key="1">
    <source>
        <dbReference type="ARBA" id="ARBA00022729"/>
    </source>
</evidence>
<keyword evidence="3" id="KW-0472">Membrane</keyword>
<dbReference type="EMBL" id="EQ999980">
    <property type="protein sequence ID" value="EEQ92274.2"/>
    <property type="molecule type" value="Genomic_DNA"/>
</dbReference>
<evidence type="ECO:0000313" key="6">
    <source>
        <dbReference type="Proteomes" id="UP000002039"/>
    </source>
</evidence>
<accession>A0ABP2F5G2</accession>
<evidence type="ECO:0000313" key="5">
    <source>
        <dbReference type="EMBL" id="EEQ92274.2"/>
    </source>
</evidence>
<feature type="compositionally biased region" description="Pro residues" evidence="2">
    <location>
        <begin position="207"/>
        <end position="216"/>
    </location>
</feature>
<feature type="compositionally biased region" description="Gly residues" evidence="2">
    <location>
        <begin position="217"/>
        <end position="237"/>
    </location>
</feature>
<proteinExistence type="predicted"/>
<dbReference type="Pfam" id="PF10342">
    <property type="entry name" value="Kre9_KNH"/>
    <property type="match status" value="1"/>
</dbReference>